<proteinExistence type="predicted"/>
<evidence type="ECO:0000313" key="2">
    <source>
        <dbReference type="Proteomes" id="UP001362899"/>
    </source>
</evidence>
<comment type="caution">
    <text evidence="1">The sequence shown here is derived from an EMBL/GenBank/DDBJ whole genome shotgun (WGS) entry which is preliminary data.</text>
</comment>
<organism evidence="1 2">
    <name type="scientific">Starmerella bacillaris</name>
    <name type="common">Yeast</name>
    <name type="synonym">Candida zemplinina</name>
    <dbReference type="NCBI Taxonomy" id="1247836"/>
    <lineage>
        <taxon>Eukaryota</taxon>
        <taxon>Fungi</taxon>
        <taxon>Dikarya</taxon>
        <taxon>Ascomycota</taxon>
        <taxon>Saccharomycotina</taxon>
        <taxon>Dipodascomycetes</taxon>
        <taxon>Dipodascales</taxon>
        <taxon>Trichomonascaceae</taxon>
        <taxon>Starmerella</taxon>
    </lineage>
</organism>
<accession>A0AAV5RIX7</accession>
<keyword evidence="2" id="KW-1185">Reference proteome</keyword>
<evidence type="ECO:0008006" key="3">
    <source>
        <dbReference type="Google" id="ProtNLM"/>
    </source>
</evidence>
<protein>
    <recommendedName>
        <fullName evidence="3">LAGLIDADG homing endonuclease</fullName>
    </recommendedName>
</protein>
<sequence length="159" mass="18602">MSTELAFTTSLDIRDIDVYTTTDKQDVAFCYAILITGETAQESIKNLRVAFKKASKSDKIKLGNVYAAMIWTTLNEEDKLKLLEWILIYEKETNKAKKKGKTITVQGRPRCLSEKQCKLFLGYIFSSRFEVNVKICKFVRWKQCYPKEFQRLLQLNYSR</sequence>
<dbReference type="AlphaFoldDB" id="A0AAV5RIX7"/>
<dbReference type="Proteomes" id="UP001362899">
    <property type="component" value="Unassembled WGS sequence"/>
</dbReference>
<evidence type="ECO:0000313" key="1">
    <source>
        <dbReference type="EMBL" id="GMM51423.1"/>
    </source>
</evidence>
<dbReference type="EMBL" id="BTGC01000005">
    <property type="protein sequence ID" value="GMM51423.1"/>
    <property type="molecule type" value="Genomic_DNA"/>
</dbReference>
<reference evidence="1 2" key="1">
    <citation type="journal article" date="2023" name="Elife">
        <title>Identification of key yeast species and microbe-microbe interactions impacting larval growth of Drosophila in the wild.</title>
        <authorList>
            <person name="Mure A."/>
            <person name="Sugiura Y."/>
            <person name="Maeda R."/>
            <person name="Honda K."/>
            <person name="Sakurai N."/>
            <person name="Takahashi Y."/>
            <person name="Watada M."/>
            <person name="Katoh T."/>
            <person name="Gotoh A."/>
            <person name="Gotoh Y."/>
            <person name="Taniguchi I."/>
            <person name="Nakamura K."/>
            <person name="Hayashi T."/>
            <person name="Katayama T."/>
            <person name="Uemura T."/>
            <person name="Hattori Y."/>
        </authorList>
    </citation>
    <scope>NUCLEOTIDE SEQUENCE [LARGE SCALE GENOMIC DNA]</scope>
    <source>
        <strain evidence="1 2">SB-73</strain>
    </source>
</reference>
<name>A0AAV5RIX7_STABA</name>
<gene>
    <name evidence="1" type="ORF">DASB73_023810</name>
</gene>